<dbReference type="NCBIfam" id="TIGR00328">
    <property type="entry name" value="flhB"/>
    <property type="match status" value="1"/>
</dbReference>
<keyword evidence="8 13" id="KW-0653">Protein transport</keyword>
<dbReference type="STRING" id="177439.DP2674"/>
<dbReference type="Gene3D" id="3.40.1690.10">
    <property type="entry name" value="secretion proteins EscU"/>
    <property type="match status" value="1"/>
</dbReference>
<dbReference type="PRINTS" id="PR00950">
    <property type="entry name" value="TYPE3IMSPROT"/>
</dbReference>
<dbReference type="PANTHER" id="PTHR30531">
    <property type="entry name" value="FLAGELLAR BIOSYNTHETIC PROTEIN FLHB"/>
    <property type="match status" value="1"/>
</dbReference>
<evidence type="ECO:0000256" key="1">
    <source>
        <dbReference type="ARBA" id="ARBA00004651"/>
    </source>
</evidence>
<comment type="caution">
    <text evidence="13">Lacks conserved residue(s) required for the propagation of feature annotation.</text>
</comment>
<dbReference type="OrthoDB" id="9807950at2"/>
<accession>Q3V7H3</accession>
<feature type="transmembrane region" description="Helical" evidence="13">
    <location>
        <begin position="91"/>
        <end position="118"/>
    </location>
</feature>
<evidence type="ECO:0000256" key="10">
    <source>
        <dbReference type="ARBA" id="ARBA00023136"/>
    </source>
</evidence>
<evidence type="ECO:0000256" key="8">
    <source>
        <dbReference type="ARBA" id="ARBA00022927"/>
    </source>
</evidence>
<keyword evidence="6 13" id="KW-0812">Transmembrane</keyword>
<dbReference type="eggNOG" id="COG1377">
    <property type="taxonomic scope" value="Bacteria"/>
</dbReference>
<comment type="subcellular location">
    <subcellularLocation>
        <location evidence="1">Cell membrane</location>
        <topology evidence="1">Multi-pass membrane protein</topology>
    </subcellularLocation>
</comment>
<dbReference type="Pfam" id="PF01312">
    <property type="entry name" value="Bac_export_2"/>
    <property type="match status" value="1"/>
</dbReference>
<dbReference type="InterPro" id="IPR006136">
    <property type="entry name" value="FlhB"/>
</dbReference>
<dbReference type="SUPFAM" id="SSF160544">
    <property type="entry name" value="EscU C-terminal domain-like"/>
    <property type="match status" value="1"/>
</dbReference>
<dbReference type="GO" id="GO:0044780">
    <property type="term" value="P:bacterial-type flagellum assembly"/>
    <property type="evidence" value="ECO:0007669"/>
    <property type="project" value="InterPro"/>
</dbReference>
<dbReference type="EMBL" id="CR522870">
    <property type="protein sequence ID" value="CAG37403.1"/>
    <property type="molecule type" value="Genomic_DNA"/>
</dbReference>
<keyword evidence="15" id="KW-0969">Cilium</keyword>
<dbReference type="Proteomes" id="UP000000602">
    <property type="component" value="Chromosome"/>
</dbReference>
<evidence type="ECO:0000256" key="13">
    <source>
        <dbReference type="RuleBase" id="RU364091"/>
    </source>
</evidence>
<dbReference type="MEROPS" id="N06.A01"/>
<evidence type="ECO:0000256" key="2">
    <source>
        <dbReference type="ARBA" id="ARBA00010690"/>
    </source>
</evidence>
<dbReference type="InterPro" id="IPR006135">
    <property type="entry name" value="T3SS_substrate_exporter"/>
</dbReference>
<keyword evidence="4 13" id="KW-0813">Transport</keyword>
<keyword evidence="15" id="KW-0282">Flagellum</keyword>
<name>Q3V7H3_DESPS</name>
<evidence type="ECO:0000256" key="5">
    <source>
        <dbReference type="ARBA" id="ARBA00022475"/>
    </source>
</evidence>
<keyword evidence="16" id="KW-1185">Reference proteome</keyword>
<dbReference type="RefSeq" id="WP_011189915.1">
    <property type="nucleotide sequence ID" value="NC_006138.1"/>
</dbReference>
<keyword evidence="7 13" id="KW-1005">Bacterial flagellum biogenesis</keyword>
<keyword evidence="9 13" id="KW-1133">Transmembrane helix</keyword>
<keyword evidence="11 13" id="KW-1006">Bacterial flagellum protein export</keyword>
<keyword evidence="15" id="KW-0966">Cell projection</keyword>
<evidence type="ECO:0000256" key="9">
    <source>
        <dbReference type="ARBA" id="ARBA00022989"/>
    </source>
</evidence>
<keyword evidence="10 13" id="KW-0472">Membrane</keyword>
<evidence type="ECO:0000256" key="12">
    <source>
        <dbReference type="ARBA" id="ARBA00025078"/>
    </source>
</evidence>
<dbReference type="Gene3D" id="6.10.250.2080">
    <property type="match status" value="1"/>
</dbReference>
<comment type="similarity">
    <text evidence="2 13">Belongs to the type III secretion exporter family.</text>
</comment>
<reference evidence="16" key="1">
    <citation type="journal article" date="2004" name="Environ. Microbiol.">
        <title>The genome of Desulfotalea psychrophila, a sulfate-reducing bacterium from permanently cold Arctic sediments.</title>
        <authorList>
            <person name="Rabus R."/>
            <person name="Ruepp A."/>
            <person name="Frickey T."/>
            <person name="Rattei T."/>
            <person name="Fartmann B."/>
            <person name="Stark M."/>
            <person name="Bauer M."/>
            <person name="Zibat A."/>
            <person name="Lombardot T."/>
            <person name="Becker I."/>
            <person name="Amann J."/>
            <person name="Gellner K."/>
            <person name="Teeling H."/>
            <person name="Leuschner W.D."/>
            <person name="Gloeckner F.-O."/>
            <person name="Lupas A.N."/>
            <person name="Amann R."/>
            <person name="Klenk H.-P."/>
        </authorList>
    </citation>
    <scope>NUCLEOTIDE SEQUENCE [LARGE SCALE GENOMIC DNA]</scope>
    <source>
        <strain evidence="16">DSM 12343 / LSv54</strain>
    </source>
</reference>
<evidence type="ECO:0000256" key="4">
    <source>
        <dbReference type="ARBA" id="ARBA00022448"/>
    </source>
</evidence>
<dbReference type="KEGG" id="dps:DP2674"/>
<proteinExistence type="inferred from homology"/>
<dbReference type="AlphaFoldDB" id="Q3V7H3"/>
<feature type="transmembrane region" description="Helical" evidence="13">
    <location>
        <begin position="38"/>
        <end position="56"/>
    </location>
</feature>
<evidence type="ECO:0000256" key="3">
    <source>
        <dbReference type="ARBA" id="ARBA00021622"/>
    </source>
</evidence>
<evidence type="ECO:0000256" key="11">
    <source>
        <dbReference type="ARBA" id="ARBA00023225"/>
    </source>
</evidence>
<dbReference type="HOGENOM" id="CLU_041013_1_2_7"/>
<gene>
    <name evidence="13" type="primary">flhB</name>
    <name evidence="15" type="ordered locus">DP2674</name>
</gene>
<feature type="transmembrane region" description="Helical" evidence="13">
    <location>
        <begin position="185"/>
        <end position="214"/>
    </location>
</feature>
<dbReference type="PANTHER" id="PTHR30531:SF12">
    <property type="entry name" value="FLAGELLAR BIOSYNTHETIC PROTEIN FLHB"/>
    <property type="match status" value="1"/>
</dbReference>
<keyword evidence="5 13" id="KW-1003">Cell membrane</keyword>
<organism evidence="15 16">
    <name type="scientific">Desulfotalea psychrophila (strain LSv54 / DSM 12343)</name>
    <dbReference type="NCBI Taxonomy" id="177439"/>
    <lineage>
        <taxon>Bacteria</taxon>
        <taxon>Pseudomonadati</taxon>
        <taxon>Thermodesulfobacteriota</taxon>
        <taxon>Desulfobulbia</taxon>
        <taxon>Desulfobulbales</taxon>
        <taxon>Desulfocapsaceae</taxon>
        <taxon>Desulfotalea</taxon>
    </lineage>
</organism>
<protein>
    <recommendedName>
        <fullName evidence="3 13">Flagellar biosynthetic protein FlhB</fullName>
    </recommendedName>
</protein>
<evidence type="ECO:0000256" key="7">
    <source>
        <dbReference type="ARBA" id="ARBA00022795"/>
    </source>
</evidence>
<sequence>MAEEAPTGGERTEDASSKRREDFRKKGQVAQSKEVQTAALFTLLLLFWSFYIGIFGRKLLILIQSIWQSLESFSPTPSQTMQLALFVIKECAIILAPLFLLVVIVGIASSFFQIGWLFTTKPLSPDFSKMNPIAGFGRFFSKKSFIEVIKSLSKVTLIGWLAFSTIIEHFNEALVQTDTSPMATLVFIGVTASLIVAKVCAILILLAFIDFLYVKWEMEEKMKMTKQEQKEEFKESEGDPHIKSQIRAIQQEMARKRMMADVPGADVIITNPTHISIALRYRAGQDQAPIIVAKGVDFVAMKIREIARENSIPIIENPPVARMLHKIEIGGSVPEEMFAVVAEILAHVYSLKGKG</sequence>
<comment type="function">
    <text evidence="12 13">Required for formation of the rod structure in the basal body of the flagellar apparatus. Together with FliI and FliH, may constitute the export apparatus of flagellin.</text>
</comment>
<evidence type="ECO:0000256" key="14">
    <source>
        <dbReference type="SAM" id="MobiDB-lite"/>
    </source>
</evidence>
<evidence type="ECO:0000313" key="16">
    <source>
        <dbReference type="Proteomes" id="UP000000602"/>
    </source>
</evidence>
<dbReference type="GO" id="GO:0009306">
    <property type="term" value="P:protein secretion"/>
    <property type="evidence" value="ECO:0007669"/>
    <property type="project" value="InterPro"/>
</dbReference>
<evidence type="ECO:0000256" key="6">
    <source>
        <dbReference type="ARBA" id="ARBA00022692"/>
    </source>
</evidence>
<evidence type="ECO:0000313" key="15">
    <source>
        <dbReference type="EMBL" id="CAG37403.1"/>
    </source>
</evidence>
<dbReference type="InterPro" id="IPR029025">
    <property type="entry name" value="T3SS_substrate_exporter_C"/>
</dbReference>
<feature type="region of interest" description="Disordered" evidence="14">
    <location>
        <begin position="1"/>
        <end position="20"/>
    </location>
</feature>
<dbReference type="GO" id="GO:0005886">
    <property type="term" value="C:plasma membrane"/>
    <property type="evidence" value="ECO:0007669"/>
    <property type="project" value="UniProtKB-SubCell"/>
</dbReference>
<feature type="compositionally biased region" description="Basic and acidic residues" evidence="14">
    <location>
        <begin position="10"/>
        <end position="20"/>
    </location>
</feature>